<evidence type="ECO:0000256" key="1">
    <source>
        <dbReference type="SAM" id="MobiDB-lite"/>
    </source>
</evidence>
<feature type="region of interest" description="Disordered" evidence="1">
    <location>
        <begin position="406"/>
        <end position="490"/>
    </location>
</feature>
<evidence type="ECO:0000259" key="3">
    <source>
        <dbReference type="Pfam" id="PF06985"/>
    </source>
</evidence>
<dbReference type="InterPro" id="IPR052895">
    <property type="entry name" value="HetReg/Transcr_Mod"/>
</dbReference>
<name>A0A8H4RNY5_9HELO</name>
<accession>A0A8H4RNY5</accession>
<dbReference type="PANTHER" id="PTHR24148">
    <property type="entry name" value="ANKYRIN REPEAT DOMAIN-CONTAINING PROTEIN 39 HOMOLOG-RELATED"/>
    <property type="match status" value="1"/>
</dbReference>
<feature type="compositionally biased region" description="Pro residues" evidence="1">
    <location>
        <begin position="416"/>
        <end position="442"/>
    </location>
</feature>
<reference evidence="4 5" key="1">
    <citation type="submission" date="2020-03" db="EMBL/GenBank/DDBJ databases">
        <title>Draft Genome Sequence of Cudoniella acicularis.</title>
        <authorList>
            <person name="Buettner E."/>
            <person name="Kellner H."/>
        </authorList>
    </citation>
    <scope>NUCLEOTIDE SEQUENCE [LARGE SCALE GENOMIC DNA]</scope>
    <source>
        <strain evidence="4 5">DSM 108380</strain>
    </source>
</reference>
<gene>
    <name evidence="4" type="ORF">G7Y89_g5876</name>
</gene>
<feature type="compositionally biased region" description="Low complexity" evidence="1">
    <location>
        <begin position="406"/>
        <end position="415"/>
    </location>
</feature>
<keyword evidence="2" id="KW-0472">Membrane</keyword>
<dbReference type="AlphaFoldDB" id="A0A8H4RNY5"/>
<keyword evidence="2" id="KW-1133">Transmembrane helix</keyword>
<dbReference type="Proteomes" id="UP000566819">
    <property type="component" value="Unassembled WGS sequence"/>
</dbReference>
<evidence type="ECO:0000313" key="5">
    <source>
        <dbReference type="Proteomes" id="UP000566819"/>
    </source>
</evidence>
<feature type="domain" description="Heterokaryon incompatibility" evidence="3">
    <location>
        <begin position="2"/>
        <end position="121"/>
    </location>
</feature>
<evidence type="ECO:0000256" key="2">
    <source>
        <dbReference type="SAM" id="Phobius"/>
    </source>
</evidence>
<protein>
    <recommendedName>
        <fullName evidence="3">Heterokaryon incompatibility domain-containing protein</fullName>
    </recommendedName>
</protein>
<dbReference type="Pfam" id="PF06985">
    <property type="entry name" value="HET"/>
    <property type="match status" value="1"/>
</dbReference>
<organism evidence="4 5">
    <name type="scientific">Cudoniella acicularis</name>
    <dbReference type="NCBI Taxonomy" id="354080"/>
    <lineage>
        <taxon>Eukaryota</taxon>
        <taxon>Fungi</taxon>
        <taxon>Dikarya</taxon>
        <taxon>Ascomycota</taxon>
        <taxon>Pezizomycotina</taxon>
        <taxon>Leotiomycetes</taxon>
        <taxon>Helotiales</taxon>
        <taxon>Tricladiaceae</taxon>
        <taxon>Cudoniella</taxon>
    </lineage>
</organism>
<proteinExistence type="predicted"/>
<keyword evidence="2" id="KW-0812">Transmembrane</keyword>
<keyword evidence="5" id="KW-1185">Reference proteome</keyword>
<feature type="compositionally biased region" description="Gly residues" evidence="1">
    <location>
        <begin position="467"/>
        <end position="483"/>
    </location>
</feature>
<dbReference type="EMBL" id="JAAMPI010000364">
    <property type="protein sequence ID" value="KAF4632244.1"/>
    <property type="molecule type" value="Genomic_DNA"/>
</dbReference>
<dbReference type="OrthoDB" id="2157530at2759"/>
<dbReference type="InterPro" id="IPR010730">
    <property type="entry name" value="HET"/>
</dbReference>
<dbReference type="PANTHER" id="PTHR24148:SF73">
    <property type="entry name" value="HET DOMAIN PROTEIN (AFU_ORTHOLOGUE AFUA_8G01020)"/>
    <property type="match status" value="1"/>
</dbReference>
<feature type="transmembrane region" description="Helical" evidence="2">
    <location>
        <begin position="372"/>
        <end position="392"/>
    </location>
</feature>
<sequence>MALSYVWGDASNLKTIRVNDIEVKITVNLHHALRDIRDQTRELFLWADTICINQNYDGENNHQVGMMSKIYVTAHHTIIYLGNFDAGIEDISDTSNAVSRTLAATKILRSPWFSRVWVFQELVLSKDLFVQCEKRRWRWKCFYKFVEQNIPPEQLIQGTPFLSLADPEWQSPKLELVGGGGVLSRIHAKVYTYSAEMTEAFRLLVQINQALEKHKRSQPSSLLELVISRKGLGASDPRDIIWAQLDLALDGQYMPFQADYKRITCGKLYNDFHTYSTETERVEELASWVPDWSHLTSAWRLIKVKSSVTLPNFPRTEKKHFTRAEPISIISTISTSKPPSFHVAYGGRTRLVRYIDSRPTSKFHAMVQENNVIALIIILHISAGIIVGIFCCTRIRITKVVSIPGGESSESELYSPPSPVPPVPPQPDPPGPRPPPPGPVPAPGVNQRIYPRPNGRGARGQRIYPRRGGGGVGGDAGPAGRGGQRIYPRN</sequence>
<evidence type="ECO:0000313" key="4">
    <source>
        <dbReference type="EMBL" id="KAF4632244.1"/>
    </source>
</evidence>
<comment type="caution">
    <text evidence="4">The sequence shown here is derived from an EMBL/GenBank/DDBJ whole genome shotgun (WGS) entry which is preliminary data.</text>
</comment>